<gene>
    <name evidence="4" type="ORF">ACETRX_22805</name>
</gene>
<feature type="compositionally biased region" description="Polar residues" evidence="1">
    <location>
        <begin position="634"/>
        <end position="645"/>
    </location>
</feature>
<evidence type="ECO:0000313" key="5">
    <source>
        <dbReference type="Proteomes" id="UP001595190"/>
    </source>
</evidence>
<evidence type="ECO:0000256" key="1">
    <source>
        <dbReference type="SAM" id="MobiDB-lite"/>
    </source>
</evidence>
<dbReference type="Proteomes" id="UP001595190">
    <property type="component" value="Unassembled WGS sequence"/>
</dbReference>
<feature type="domain" description="Terminase large subunit GpA endonuclease" evidence="3">
    <location>
        <begin position="308"/>
        <end position="602"/>
    </location>
</feature>
<proteinExistence type="predicted"/>
<dbReference type="Pfam" id="PF20454">
    <property type="entry name" value="GpA_nuclease"/>
    <property type="match status" value="1"/>
</dbReference>
<keyword evidence="4" id="KW-0378">Hydrolase</keyword>
<dbReference type="RefSeq" id="WP_394313086.1">
    <property type="nucleotide sequence ID" value="NZ_JBHGPK010000011.1"/>
</dbReference>
<reference evidence="4 5" key="1">
    <citation type="submission" date="2024-09" db="EMBL/GenBank/DDBJ databases">
        <title>Description of Labrys sedimenti sp. nov., isolated from a diclofenac-degrading enrichment culture, and genome-based reclassification of Labrys portucalensis as a later heterotypic synonym of Labrys neptuniae.</title>
        <authorList>
            <person name="Tancsics A."/>
            <person name="Csepanyi A."/>
        </authorList>
    </citation>
    <scope>NUCLEOTIDE SEQUENCE [LARGE SCALE GENOMIC DNA]</scope>
    <source>
        <strain evidence="4 5">LMG 23412</strain>
    </source>
</reference>
<dbReference type="InterPro" id="IPR046454">
    <property type="entry name" value="GpA_endonuclease"/>
</dbReference>
<feature type="region of interest" description="Disordered" evidence="1">
    <location>
        <begin position="630"/>
        <end position="649"/>
    </location>
</feature>
<evidence type="ECO:0000259" key="2">
    <source>
        <dbReference type="Pfam" id="PF05876"/>
    </source>
</evidence>
<feature type="domain" description="Phage terminase large subunit GpA ATPase" evidence="2">
    <location>
        <begin position="46"/>
        <end position="297"/>
    </location>
</feature>
<protein>
    <submittedName>
        <fullName evidence="4">Terminase gpA endonuclease subunit</fullName>
    </submittedName>
</protein>
<keyword evidence="4" id="KW-0540">Nuclease</keyword>
<keyword evidence="4" id="KW-0255">Endonuclease</keyword>
<organism evidence="4 5">
    <name type="scientific">Labrys neptuniae</name>
    <dbReference type="NCBI Taxonomy" id="376174"/>
    <lineage>
        <taxon>Bacteria</taxon>
        <taxon>Pseudomonadati</taxon>
        <taxon>Pseudomonadota</taxon>
        <taxon>Alphaproteobacteria</taxon>
        <taxon>Hyphomicrobiales</taxon>
        <taxon>Xanthobacteraceae</taxon>
        <taxon>Labrys</taxon>
    </lineage>
</organism>
<dbReference type="EMBL" id="JBHGPK010000011">
    <property type="protein sequence ID" value="MFC2252484.1"/>
    <property type="molecule type" value="Genomic_DNA"/>
</dbReference>
<evidence type="ECO:0000259" key="3">
    <source>
        <dbReference type="Pfam" id="PF20454"/>
    </source>
</evidence>
<comment type="caution">
    <text evidence="4">The sequence shown here is derived from an EMBL/GenBank/DDBJ whole genome shotgun (WGS) entry which is preliminary data.</text>
</comment>
<sequence>MSHPDANALVRRVLSGAIRPRPRISVSKWLCENLVLVDGEYAGELWSPAGAPYLVEIADCLNEWHPAPLITVRKAQQTGVSILAMGWAIFCADREPANFLYGAPGIEALRKLNSQKLQPLIEAFEKRAGRAVFAPQTQRSGKGSTTNEKKFPGGVLALANANAVMDLSAVTMKKGVKDEVSKWEDIPGKGDPETFFFGRFTAFRRTKSYKILELSTPEIDLGDETLETPGHCRIDRSFRRSDQRFWNIACVECGGEFVQVIELFQVDRKSPHRSTMLCPHCGHRISEAERVPAVRDGCYVATEPVPNHPGFHVDGFMSLMVSYEDMAEEYLKSLKSEKDNKDFHNLFLGRAYKFRGDAPDHRLLMERREDAQIQRRIPADGLLLTCMVDVQHNGLFFEVVAWAASRRSYVVDHGFLVGDTTNIAAGAWGSLEEVYERGYADPWGRLRTIDVMGVDAGDGGRANQVYAWTAAHLNAMALKGEDGWAHPAISAQPKLVDIDMQGRIQKHGAKLWKTGTWSLKREFYDNLRKPRLDEEGQVNPGYCHFGRWQDEAYFKQITAEYLDDIKVRGVVTGRKWVARGDNHYLDCRIGNMALAEYLGLTRMTEAEWRQLAEMRGVPATEITPDLFAPAPLKVQSTSKPETEQSAKAAAAPDQLADIFGGLASINAGV</sequence>
<dbReference type="GO" id="GO:0004519">
    <property type="term" value="F:endonuclease activity"/>
    <property type="evidence" value="ECO:0007669"/>
    <property type="project" value="UniProtKB-KW"/>
</dbReference>
<evidence type="ECO:0000313" key="4">
    <source>
        <dbReference type="EMBL" id="MFC2252484.1"/>
    </source>
</evidence>
<accession>A0ABV6ZK36</accession>
<dbReference type="Pfam" id="PF05876">
    <property type="entry name" value="GpA_ATPase"/>
    <property type="match status" value="1"/>
</dbReference>
<name>A0ABV6ZK36_9HYPH</name>
<dbReference type="InterPro" id="IPR046453">
    <property type="entry name" value="GpA_ATPase"/>
</dbReference>